<dbReference type="GeneID" id="40831801"/>
<protein>
    <submittedName>
        <fullName evidence="2">Uncharacterized protein</fullName>
    </submittedName>
</protein>
<reference evidence="3" key="1">
    <citation type="submission" date="2016-10" db="EMBL/GenBank/DDBJ databases">
        <authorList>
            <person name="Varghese N."/>
            <person name="Submissions S."/>
        </authorList>
    </citation>
    <scope>NUCLEOTIDE SEQUENCE [LARGE SCALE GENOMIC DNA]</scope>
    <source>
        <strain evidence="3">CGMCC 4.7042</strain>
    </source>
</reference>
<dbReference type="RefSeq" id="WP_093657685.1">
    <property type="nucleotide sequence ID" value="NZ_FNHI01000015.1"/>
</dbReference>
<sequence length="215" mass="23522">MTGRDPDLKAPPEALAAIVKGIDLAHSELKDLGMIGEATAGRGFSELSLSGVELGHGGLADAFRTFCDRWEWGVRALTLKGNGFAQAVGLSAGSFAEQEQYVKDSIKIGVNSLNGNPHLSEDEVKGKSWDEISTQSAIDDPDWSAESFSEAHQEVKQTWKNTGYDVMDAQMDAFERQGLIDPKLREATDAELRETLDPSQETIAQAEEPRWGERR</sequence>
<dbReference type="OrthoDB" id="3872177at2"/>
<organism evidence="2 3">
    <name type="scientific">Streptomyces wuyuanensis</name>
    <dbReference type="NCBI Taxonomy" id="1196353"/>
    <lineage>
        <taxon>Bacteria</taxon>
        <taxon>Bacillati</taxon>
        <taxon>Actinomycetota</taxon>
        <taxon>Actinomycetes</taxon>
        <taxon>Kitasatosporales</taxon>
        <taxon>Streptomycetaceae</taxon>
        <taxon>Streptomyces</taxon>
    </lineage>
</organism>
<name>A0A1G9XAC2_9ACTN</name>
<accession>A0A1G9XAC2</accession>
<evidence type="ECO:0000256" key="1">
    <source>
        <dbReference type="SAM" id="MobiDB-lite"/>
    </source>
</evidence>
<keyword evidence="3" id="KW-1185">Reference proteome</keyword>
<feature type="region of interest" description="Disordered" evidence="1">
    <location>
        <begin position="192"/>
        <end position="215"/>
    </location>
</feature>
<gene>
    <name evidence="2" type="ORF">SAMN05444921_115165</name>
</gene>
<dbReference type="STRING" id="1196353.SAMN05444921_115165"/>
<evidence type="ECO:0000313" key="3">
    <source>
        <dbReference type="Proteomes" id="UP000199063"/>
    </source>
</evidence>
<dbReference type="EMBL" id="FNHI01000015">
    <property type="protein sequence ID" value="SDM93690.1"/>
    <property type="molecule type" value="Genomic_DNA"/>
</dbReference>
<dbReference type="Proteomes" id="UP000199063">
    <property type="component" value="Unassembled WGS sequence"/>
</dbReference>
<evidence type="ECO:0000313" key="2">
    <source>
        <dbReference type="EMBL" id="SDM93690.1"/>
    </source>
</evidence>
<proteinExistence type="predicted"/>
<dbReference type="AlphaFoldDB" id="A0A1G9XAC2"/>